<keyword evidence="1" id="KW-0456">Lyase</keyword>
<dbReference type="Gene3D" id="1.20.200.10">
    <property type="entry name" value="Fumarase/aspartase (Central domain)"/>
    <property type="match status" value="1"/>
</dbReference>
<evidence type="ECO:0000313" key="1">
    <source>
        <dbReference type="EMBL" id="MDQ0435847.1"/>
    </source>
</evidence>
<keyword evidence="2" id="KW-1185">Reference proteome</keyword>
<dbReference type="InterPro" id="IPR008948">
    <property type="entry name" value="L-Aspartase-like"/>
</dbReference>
<dbReference type="PANTHER" id="PTHR10362">
    <property type="entry name" value="HISTIDINE AMMONIA-LYASE"/>
    <property type="match status" value="1"/>
</dbReference>
<dbReference type="Gene3D" id="1.10.275.10">
    <property type="entry name" value="Fumarase/aspartase (N-terminal domain)"/>
    <property type="match status" value="1"/>
</dbReference>
<organism evidence="1 2">
    <name type="scientific">Kaistia dalseonensis</name>
    <dbReference type="NCBI Taxonomy" id="410840"/>
    <lineage>
        <taxon>Bacteria</taxon>
        <taxon>Pseudomonadati</taxon>
        <taxon>Pseudomonadota</taxon>
        <taxon>Alphaproteobacteria</taxon>
        <taxon>Hyphomicrobiales</taxon>
        <taxon>Kaistiaceae</taxon>
        <taxon>Kaistia</taxon>
    </lineage>
</organism>
<dbReference type="GO" id="GO:0004397">
    <property type="term" value="F:histidine ammonia-lyase activity"/>
    <property type="evidence" value="ECO:0007669"/>
    <property type="project" value="UniProtKB-EC"/>
</dbReference>
<accession>A0ABU0H0L4</accession>
<proteinExistence type="predicted"/>
<gene>
    <name evidence="1" type="ORF">QO014_000217</name>
</gene>
<dbReference type="Pfam" id="PF00221">
    <property type="entry name" value="Lyase_aromatic"/>
    <property type="match status" value="1"/>
</dbReference>
<dbReference type="InterPro" id="IPR001106">
    <property type="entry name" value="Aromatic_Lyase"/>
</dbReference>
<protein>
    <submittedName>
        <fullName evidence="1">Histidine ammonia-lyase</fullName>
        <ecNumber evidence="1">4.3.1.3</ecNumber>
    </submittedName>
</protein>
<name>A0ABU0H0L4_9HYPH</name>
<evidence type="ECO:0000313" key="2">
    <source>
        <dbReference type="Proteomes" id="UP001241603"/>
    </source>
</evidence>
<dbReference type="Proteomes" id="UP001241603">
    <property type="component" value="Unassembled WGS sequence"/>
</dbReference>
<dbReference type="InterPro" id="IPR024083">
    <property type="entry name" value="Fumarase/histidase_N"/>
</dbReference>
<dbReference type="EC" id="4.3.1.3" evidence="1"/>
<dbReference type="SUPFAM" id="SSF48557">
    <property type="entry name" value="L-aspartase-like"/>
    <property type="match status" value="1"/>
</dbReference>
<sequence>MRTILLDQPLGWRDIAAIAEGADILLADPARQRIATARAIVETIVARGIRAYGVNTGVGALSDVAVDRDHQRQLSRNLLMSHACGVGERLGAREVRAIIAAQVNNYAHGHSGVRPAVVDGLIALLQHDCIPDVPARGSVGYLTHMAHIALVLIGEGRAHLGGEALSGAEALARIGIEPLVLEAKEGLSLVNGTPCATGLASLALARSERLLDWADATAAMSFENLHGQPNAFDAVPLALRVSAGLAETGRNLRERLAGSEILAATAGARTQDALSLRAVPHVHGAARDSLAHVGRAIDQELASVTDNPAIAGTPEAPLVYSEAHAVSPALGLAMDSLGIAVAEVAAMAERRLDRLVNPLVSGLPAFLAGNSGVGSGFMIAQYTAVALVNENRRLAAPASLDGGITSALQEDHLSHATPAATKALAILDNAEAIVAIELMAAAQAYEFQEPALKRAPGTDGLYRAVRAILPPYADDRPLADDMAKARALIRQARPAAAPPLAAS</sequence>
<reference evidence="1 2" key="1">
    <citation type="submission" date="2023-07" db="EMBL/GenBank/DDBJ databases">
        <title>Genomic Encyclopedia of Type Strains, Phase IV (KMG-IV): sequencing the most valuable type-strain genomes for metagenomic binning, comparative biology and taxonomic classification.</title>
        <authorList>
            <person name="Goeker M."/>
        </authorList>
    </citation>
    <scope>NUCLEOTIDE SEQUENCE [LARGE SCALE GENOMIC DNA]</scope>
    <source>
        <strain evidence="1 2">B6-8</strain>
    </source>
</reference>
<dbReference type="CDD" id="cd00332">
    <property type="entry name" value="PAL-HAL"/>
    <property type="match status" value="1"/>
</dbReference>
<comment type="caution">
    <text evidence="1">The sequence shown here is derived from an EMBL/GenBank/DDBJ whole genome shotgun (WGS) entry which is preliminary data.</text>
</comment>
<dbReference type="EMBL" id="JAUSVO010000001">
    <property type="protein sequence ID" value="MDQ0435847.1"/>
    <property type="molecule type" value="Genomic_DNA"/>
</dbReference>